<keyword evidence="4" id="KW-0597">Phosphoprotein</keyword>
<gene>
    <name evidence="16" type="primary">TNS3</name>
</gene>
<evidence type="ECO:0000256" key="1">
    <source>
        <dbReference type="ARBA" id="ARBA00004246"/>
    </source>
</evidence>
<dbReference type="SUPFAM" id="SSF49562">
    <property type="entry name" value="C2 domain (Calcium/lipid-binding domain, CaLB)"/>
    <property type="match status" value="1"/>
</dbReference>
<dbReference type="InterPro" id="IPR000387">
    <property type="entry name" value="Tyr_Pase_dom"/>
</dbReference>
<dbReference type="SMART" id="SM00252">
    <property type="entry name" value="SH2"/>
    <property type="match status" value="1"/>
</dbReference>
<evidence type="ECO:0000259" key="14">
    <source>
        <dbReference type="PROSITE" id="PS51181"/>
    </source>
</evidence>
<dbReference type="PANTHER" id="PTHR45734">
    <property type="entry name" value="TENSIN"/>
    <property type="match status" value="1"/>
</dbReference>
<evidence type="ECO:0000256" key="2">
    <source>
        <dbReference type="ARBA" id="ARBA00004316"/>
    </source>
</evidence>
<reference evidence="16" key="3">
    <citation type="submission" date="2025-09" db="UniProtKB">
        <authorList>
            <consortium name="Ensembl"/>
        </authorList>
    </citation>
    <scope>IDENTIFICATION</scope>
</reference>
<feature type="region of interest" description="Disordered" evidence="11">
    <location>
        <begin position="556"/>
        <end position="581"/>
    </location>
</feature>
<dbReference type="Proteomes" id="UP000472266">
    <property type="component" value="Chromosome 1"/>
</dbReference>
<dbReference type="Gene3D" id="2.30.29.30">
    <property type="entry name" value="Pleckstrin-homology domain (PH domain)/Phosphotyrosine-binding domain (PTB)"/>
    <property type="match status" value="1"/>
</dbReference>
<keyword evidence="17" id="KW-1185">Reference proteome</keyword>
<dbReference type="InterPro" id="IPR003595">
    <property type="entry name" value="Tyr_Pase_cat"/>
</dbReference>
<dbReference type="Gene3D" id="3.30.505.10">
    <property type="entry name" value="SH2 domain"/>
    <property type="match status" value="1"/>
</dbReference>
<reference evidence="16" key="2">
    <citation type="submission" date="2025-08" db="UniProtKB">
        <authorList>
            <consortium name="Ensembl"/>
        </authorList>
    </citation>
    <scope>IDENTIFICATION</scope>
</reference>
<dbReference type="Pfam" id="PF00017">
    <property type="entry name" value="SH2"/>
    <property type="match status" value="1"/>
</dbReference>
<feature type="compositionally biased region" description="Polar residues" evidence="11">
    <location>
        <begin position="911"/>
        <end position="921"/>
    </location>
</feature>
<evidence type="ECO:0000256" key="4">
    <source>
        <dbReference type="ARBA" id="ARBA00022553"/>
    </source>
</evidence>
<dbReference type="InterPro" id="IPR035012">
    <property type="entry name" value="Tensin-like_SH2"/>
</dbReference>
<dbReference type="GO" id="GO:0005925">
    <property type="term" value="C:focal adhesion"/>
    <property type="evidence" value="ECO:0007669"/>
    <property type="project" value="UniProtKB-SubCell"/>
</dbReference>
<dbReference type="InterPro" id="IPR013625">
    <property type="entry name" value="PTB"/>
</dbReference>
<evidence type="ECO:0000256" key="6">
    <source>
        <dbReference type="ARBA" id="ARBA00022912"/>
    </source>
</evidence>
<feature type="domain" description="C2 tensin-type" evidence="15">
    <location>
        <begin position="175"/>
        <end position="301"/>
    </location>
</feature>
<keyword evidence="7" id="KW-0965">Cell junction</keyword>
<dbReference type="Gene3D" id="3.90.190.10">
    <property type="entry name" value="Protein tyrosine phosphatase superfamily"/>
    <property type="match status" value="1"/>
</dbReference>
<dbReference type="CDD" id="cd09927">
    <property type="entry name" value="SH2_Tensin_like"/>
    <property type="match status" value="1"/>
</dbReference>
<dbReference type="Pfam" id="PF10409">
    <property type="entry name" value="PTEN_C2"/>
    <property type="match status" value="1"/>
</dbReference>
<feature type="domain" description="Phosphatase tensin-type" evidence="14">
    <location>
        <begin position="1"/>
        <end position="170"/>
    </location>
</feature>
<evidence type="ECO:0000259" key="15">
    <source>
        <dbReference type="PROSITE" id="PS51182"/>
    </source>
</evidence>
<evidence type="ECO:0000259" key="13">
    <source>
        <dbReference type="PROSITE" id="PS50056"/>
    </source>
</evidence>
<sequence length="1424" mass="155159">MEEGYELDLTYITERIISVSFPASCSEETYLHNLQDVTRMLKSKHGDNYLVLNLSEKRYDLAKLNPKIMDVGWPDLHAPPLDKVCTICKAMESWLNNDPQHVVVIHCRGGKGRIGVIISSYMHFTNVSASADQALDRFAMKKFFDDKVSALMQPSQRRYVQFLSGLLSGSVKMNATPLFLHYVILHGIPSFDAGGACRPFLKLYQAMQPVYTSGIYSVGPENQSRICIAVDPAQLLKGDIMLKCYHKKYRSATRDVVFRLQFHTGAIQGHGLVFGKEDLDNANKDDRFPDYGKVELVFSGTPEKLQGFKHLQNDHGVIVDYNTSDPLIRWDSYENMSPDGEVLHTQGPIDGSLYAKVRKKSSSDSSIRGVAQGVPVTGSPDHSDHTLSVSSDSGHSTASTRTDKTEERLVPGVKRGLSPQEKAELDQLLSGFGLEDSVNTTKDMTDVRSKYSGTHHIVPAQVHMNGDTKLKDRETDILDDEMPNHDLHSVDSIGTLSSSEGQHSTHLGNFSCHKSSQNSLLSDGFGSNAGEEHHNVFAPDLGIGVDPLYERTFGSAEPKSTQQLQRNPSVSPQPQAYGPSNYSTQTWVRQQQMVTAHQYGFAPENEISVGIHNTVENAGSVQSQSRAPDTPTRNSSSRVAVQRGLGSMPGAAEAAEHASAESFKSMPVPQRDTNSLDLGQNARDLPASPTLDIDQSIEQLNRLILELDPTFEPIPTSINTVTRDRNQVNGFTSLDVDVEGLGRSPGFHDKLDVMNRNPSQHGTKDDGATGRRIRKLSVGQYDNDVPGQPSYTRCGWMKSPATDQAVNAGSPIPLGESNEMAVACYQDEIDGGVFSPTKNGNELVPSTPAFPLSPETPYGKEMSVSFSINHSLVMSDSTVGTNPALLRANMQTDPSFQHCFASSCTVSSNSPITGAESSSATERPWLESSPKASPSLQLSVGNNRPPGGYLVPSEFSNAVQDVSLLSHFQSPGLQVVTLNSLENSPAEPQEERAVSSSARAYLSYSGGTRGSSSPQEEKQAAFIANTSMSPKTVSSSVASAEDNGVLTQNFITVASGLNSQNSAVQQHHAGNLHAQPPLPEKKRSSEGDRSFASVSPSSSGFSSPHSGSTISIPFPNVLPDFSKMLSTSPVPENTTDKHVTVKFVQDTSKFWYKPDISREQAIAVLKDKEPGSFIVRDSHSFRGAYGLAMKVATPPPSVLQLNKKVGDLSNELVRHFLIECTHKGVRLKGCPNEPYFGSLTALVYQHSITPLALPCKLLIPDRDPLEETAETSPQTAANSAAELLKQGAACNVWYLNSVEMESLTGYQAVQKALSMTLMQDPSPISTVVHFKVSAQGITLTDNQRKLFFRRHYPVNTVIFCALDPQDRKWMKDGLSAKVFGFVARKQGSATDNICHLFAEHDPEQPASAIVNFVSKVMIGSQKKI</sequence>
<dbReference type="Pfam" id="PF22785">
    <property type="entry name" value="Tc-R-P"/>
    <property type="match status" value="1"/>
</dbReference>
<dbReference type="Ensembl" id="ENSSHBT00005005982.1">
    <property type="protein sequence ID" value="ENSSHBP00005004940.1"/>
    <property type="gene ID" value="ENSSHBG00005004318.1"/>
</dbReference>
<dbReference type="InterPro" id="IPR011993">
    <property type="entry name" value="PH-like_dom_sf"/>
</dbReference>
<dbReference type="SMART" id="SM01326">
    <property type="entry name" value="PTEN_C2"/>
    <property type="match status" value="1"/>
</dbReference>
<feature type="compositionally biased region" description="Polar residues" evidence="11">
    <location>
        <begin position="558"/>
        <end position="581"/>
    </location>
</feature>
<dbReference type="SUPFAM" id="SSF55550">
    <property type="entry name" value="SH2 domain"/>
    <property type="match status" value="1"/>
</dbReference>
<dbReference type="GO" id="GO:0004721">
    <property type="term" value="F:phosphoprotein phosphatase activity"/>
    <property type="evidence" value="ECO:0007669"/>
    <property type="project" value="UniProtKB-KW"/>
</dbReference>
<dbReference type="SUPFAM" id="SSF52799">
    <property type="entry name" value="(Phosphotyrosine protein) phosphatases II"/>
    <property type="match status" value="1"/>
</dbReference>
<dbReference type="InterPro" id="IPR051484">
    <property type="entry name" value="Tensin_PTEN_phosphatase"/>
</dbReference>
<organism evidence="16 17">
    <name type="scientific">Strigops habroptila</name>
    <name type="common">Kakapo</name>
    <dbReference type="NCBI Taxonomy" id="2489341"/>
    <lineage>
        <taxon>Eukaryota</taxon>
        <taxon>Metazoa</taxon>
        <taxon>Chordata</taxon>
        <taxon>Craniata</taxon>
        <taxon>Vertebrata</taxon>
        <taxon>Euteleostomi</taxon>
        <taxon>Archelosauria</taxon>
        <taxon>Archosauria</taxon>
        <taxon>Dinosauria</taxon>
        <taxon>Saurischia</taxon>
        <taxon>Theropoda</taxon>
        <taxon>Coelurosauria</taxon>
        <taxon>Aves</taxon>
        <taxon>Neognathae</taxon>
        <taxon>Neoaves</taxon>
        <taxon>Telluraves</taxon>
        <taxon>Australaves</taxon>
        <taxon>Psittaciformes</taxon>
        <taxon>Psittacidae</taxon>
        <taxon>Strigops</taxon>
    </lineage>
</organism>
<dbReference type="PROSITE" id="PS51182">
    <property type="entry name" value="C2_TENSIN"/>
    <property type="match status" value="1"/>
</dbReference>
<evidence type="ECO:0000256" key="3">
    <source>
        <dbReference type="ARBA" id="ARBA00007881"/>
    </source>
</evidence>
<dbReference type="InterPro" id="IPR029021">
    <property type="entry name" value="Prot-tyrosine_phosphatase-like"/>
</dbReference>
<protein>
    <submittedName>
        <fullName evidence="16">Tensin 3</fullName>
    </submittedName>
</protein>
<feature type="compositionally biased region" description="Basic and acidic residues" evidence="11">
    <location>
        <begin position="1079"/>
        <end position="1089"/>
    </location>
</feature>
<dbReference type="GeneTree" id="ENSGT00940000156328"/>
<proteinExistence type="inferred from homology"/>
<reference evidence="16 17" key="1">
    <citation type="submission" date="2019-11" db="EMBL/GenBank/DDBJ databases">
        <title>Strigops habroptila (kakapo) genome, bStrHab1, primary haplotype, v2.</title>
        <authorList>
            <person name="Jarvis E.D."/>
            <person name="Howard J."/>
            <person name="Rhie A."/>
            <person name="Phillippy A."/>
            <person name="Korlach J."/>
            <person name="Digby A."/>
            <person name="Iorns D."/>
            <person name="Eason D."/>
            <person name="Robertson B."/>
            <person name="Raemaekers T."/>
            <person name="Howe K."/>
            <person name="Lewin H."/>
            <person name="Damas J."/>
            <person name="Hastie A."/>
            <person name="Tracey A."/>
            <person name="Chow W."/>
            <person name="Fedrigo O."/>
        </authorList>
    </citation>
    <scope>NUCLEOTIDE SEQUENCE [LARGE SCALE GENOMIC DNA]</scope>
</reference>
<evidence type="ECO:0000256" key="9">
    <source>
        <dbReference type="ARBA" id="ARBA00023273"/>
    </source>
</evidence>
<name>A0A672TRV6_STRHB</name>
<dbReference type="FunFam" id="3.30.505.10:FF:000002">
    <property type="entry name" value="Tensin 1"/>
    <property type="match status" value="1"/>
</dbReference>
<accession>A0A672TRV6</accession>
<dbReference type="FunFam" id="2.30.29.30:FF:000039">
    <property type="entry name" value="Tensin 1"/>
    <property type="match status" value="1"/>
</dbReference>
<dbReference type="CDD" id="cd01213">
    <property type="entry name" value="PTB_tensin"/>
    <property type="match status" value="1"/>
</dbReference>
<feature type="compositionally biased region" description="Polar residues" evidence="11">
    <location>
        <begin position="930"/>
        <end position="942"/>
    </location>
</feature>
<dbReference type="FunFam" id="3.90.190.10:FF:000010">
    <property type="entry name" value="tensin-1 isoform X2"/>
    <property type="match status" value="1"/>
</dbReference>
<feature type="domain" description="Tyrosine specific protein phosphatases" evidence="13">
    <location>
        <begin position="82"/>
        <end position="159"/>
    </location>
</feature>
<comment type="similarity">
    <text evidence="3">Belongs to the PTEN phosphatase protein family.</text>
</comment>
<feature type="compositionally biased region" description="Low complexity" evidence="11">
    <location>
        <begin position="1090"/>
        <end position="1107"/>
    </location>
</feature>
<dbReference type="SMART" id="SM00404">
    <property type="entry name" value="PTPc_motif"/>
    <property type="match status" value="1"/>
</dbReference>
<dbReference type="PANTHER" id="PTHR45734:SF5">
    <property type="entry name" value="TENSIN-3"/>
    <property type="match status" value="1"/>
</dbReference>
<evidence type="ECO:0000256" key="11">
    <source>
        <dbReference type="SAM" id="MobiDB-lite"/>
    </source>
</evidence>
<evidence type="ECO:0000256" key="5">
    <source>
        <dbReference type="ARBA" id="ARBA00022801"/>
    </source>
</evidence>
<dbReference type="GO" id="GO:0042995">
    <property type="term" value="C:cell projection"/>
    <property type="evidence" value="ECO:0007669"/>
    <property type="project" value="UniProtKB-SubCell"/>
</dbReference>
<keyword evidence="6" id="KW-0904">Protein phosphatase</keyword>
<feature type="region of interest" description="Disordered" evidence="11">
    <location>
        <begin position="364"/>
        <end position="410"/>
    </location>
</feature>
<dbReference type="CDD" id="cd14561">
    <property type="entry name" value="PTP_tensin-3"/>
    <property type="match status" value="1"/>
</dbReference>
<dbReference type="InterPro" id="IPR035892">
    <property type="entry name" value="C2_domain_sf"/>
</dbReference>
<dbReference type="Pfam" id="PF08416">
    <property type="entry name" value="PTB"/>
    <property type="match status" value="1"/>
</dbReference>
<evidence type="ECO:0000256" key="7">
    <source>
        <dbReference type="ARBA" id="ARBA00022949"/>
    </source>
</evidence>
<evidence type="ECO:0000256" key="8">
    <source>
        <dbReference type="ARBA" id="ARBA00022999"/>
    </source>
</evidence>
<feature type="domain" description="SH2" evidence="12">
    <location>
        <begin position="1151"/>
        <end position="1261"/>
    </location>
</feature>
<evidence type="ECO:0000256" key="10">
    <source>
        <dbReference type="PROSITE-ProRule" id="PRU00191"/>
    </source>
</evidence>
<feature type="region of interest" description="Disordered" evidence="11">
    <location>
        <begin position="911"/>
        <end position="945"/>
    </location>
</feature>
<keyword evidence="5" id="KW-0378">Hydrolase</keyword>
<evidence type="ECO:0000313" key="17">
    <source>
        <dbReference type="Proteomes" id="UP000472266"/>
    </source>
</evidence>
<comment type="subcellular location">
    <subcellularLocation>
        <location evidence="1">Cell junction</location>
        <location evidence="1">Focal adhesion</location>
    </subcellularLocation>
    <subcellularLocation>
        <location evidence="2">Cell projection</location>
    </subcellularLocation>
</comment>
<dbReference type="InterPro" id="IPR029023">
    <property type="entry name" value="Tensin_phosphatase"/>
</dbReference>
<feature type="compositionally biased region" description="Polar residues" evidence="11">
    <location>
        <begin position="618"/>
        <end position="639"/>
    </location>
</feature>
<feature type="region of interest" description="Disordered" evidence="11">
    <location>
        <begin position="618"/>
        <end position="672"/>
    </location>
</feature>
<dbReference type="PROSITE" id="PS50056">
    <property type="entry name" value="TYR_PHOSPHATASE_2"/>
    <property type="match status" value="1"/>
</dbReference>
<dbReference type="InterPro" id="IPR000980">
    <property type="entry name" value="SH2"/>
</dbReference>
<dbReference type="PROSITE" id="PS51181">
    <property type="entry name" value="PPASE_TENSIN"/>
    <property type="match status" value="1"/>
</dbReference>
<keyword evidence="9" id="KW-0966">Cell projection</keyword>
<dbReference type="InterPro" id="IPR006020">
    <property type="entry name" value="PTB/PI_dom"/>
</dbReference>
<feature type="region of interest" description="Disordered" evidence="11">
    <location>
        <begin position="1061"/>
        <end position="1107"/>
    </location>
</feature>
<keyword evidence="8 10" id="KW-0727">SH2 domain</keyword>
<dbReference type="FunFam" id="2.60.40.1110:FF:000002">
    <property type="entry name" value="tensin-1 isoform X2"/>
    <property type="match status" value="1"/>
</dbReference>
<evidence type="ECO:0000259" key="12">
    <source>
        <dbReference type="PROSITE" id="PS50001"/>
    </source>
</evidence>
<dbReference type="SUPFAM" id="SSF50729">
    <property type="entry name" value="PH domain-like"/>
    <property type="match status" value="1"/>
</dbReference>
<dbReference type="PROSITE" id="PS50001">
    <property type="entry name" value="SH2"/>
    <property type="match status" value="1"/>
</dbReference>
<dbReference type="SMART" id="SM00462">
    <property type="entry name" value="PTB"/>
    <property type="match status" value="1"/>
</dbReference>
<feature type="compositionally biased region" description="Polar residues" evidence="11">
    <location>
        <begin position="386"/>
        <end position="400"/>
    </location>
</feature>
<dbReference type="InterPro" id="IPR036860">
    <property type="entry name" value="SH2_dom_sf"/>
</dbReference>
<dbReference type="InterPro" id="IPR033929">
    <property type="entry name" value="Tensin_PTB"/>
</dbReference>
<evidence type="ECO:0000313" key="16">
    <source>
        <dbReference type="Ensembl" id="ENSSHBP00005004940.1"/>
    </source>
</evidence>
<dbReference type="Gene3D" id="2.60.40.1110">
    <property type="match status" value="1"/>
</dbReference>
<dbReference type="InterPro" id="IPR014020">
    <property type="entry name" value="Tensin_C2-dom"/>
</dbReference>